<sequence>MLFFYGTGSSRLLTAPLLTTSCTHCGTTGQLSATVFSRYASLFWTPIFPFSKLSVTVCGHCQQTIARLKQMPEGYRPPVQQLQQQARYPISNFAVLILFGLALAFIFGVGWFSDPTPATALSAAEQPVVETDVMEGARYKTIGMTDEDTYALAEVTRLTADTVYFKTTGLLRSPLTAASATVALRDSVPAGVPISKYPRNLWHFLVQGEGRFRRIN</sequence>
<dbReference type="Proteomes" id="UP000198697">
    <property type="component" value="Unassembled WGS sequence"/>
</dbReference>
<evidence type="ECO:0008006" key="4">
    <source>
        <dbReference type="Google" id="ProtNLM"/>
    </source>
</evidence>
<dbReference type="RefSeq" id="WP_092769819.1">
    <property type="nucleotide sequence ID" value="NZ_FOHS01000002.1"/>
</dbReference>
<reference evidence="3" key="1">
    <citation type="submission" date="2016-10" db="EMBL/GenBank/DDBJ databases">
        <authorList>
            <person name="Varghese N."/>
            <person name="Submissions S."/>
        </authorList>
    </citation>
    <scope>NUCLEOTIDE SEQUENCE [LARGE SCALE GENOMIC DNA]</scope>
    <source>
        <strain evidence="3">DSM 15310</strain>
    </source>
</reference>
<dbReference type="STRING" id="82805.SAMN04487998_1390"/>
<dbReference type="EMBL" id="FOHS01000002">
    <property type="protein sequence ID" value="SET31431.1"/>
    <property type="molecule type" value="Genomic_DNA"/>
</dbReference>
<evidence type="ECO:0000313" key="2">
    <source>
        <dbReference type="EMBL" id="SET31431.1"/>
    </source>
</evidence>
<dbReference type="OrthoDB" id="766141at2"/>
<name>A0A1I0DHC7_9BACT</name>
<feature type="transmembrane region" description="Helical" evidence="1">
    <location>
        <begin position="93"/>
        <end position="112"/>
    </location>
</feature>
<keyword evidence="1" id="KW-0472">Membrane</keyword>
<keyword evidence="3" id="KW-1185">Reference proteome</keyword>
<evidence type="ECO:0000256" key="1">
    <source>
        <dbReference type="SAM" id="Phobius"/>
    </source>
</evidence>
<organism evidence="2 3">
    <name type="scientific">Hymenobacter actinosclerus</name>
    <dbReference type="NCBI Taxonomy" id="82805"/>
    <lineage>
        <taxon>Bacteria</taxon>
        <taxon>Pseudomonadati</taxon>
        <taxon>Bacteroidota</taxon>
        <taxon>Cytophagia</taxon>
        <taxon>Cytophagales</taxon>
        <taxon>Hymenobacteraceae</taxon>
        <taxon>Hymenobacter</taxon>
    </lineage>
</organism>
<protein>
    <recommendedName>
        <fullName evidence="4">Zinc-ribbon 15 domain-containing protein</fullName>
    </recommendedName>
</protein>
<keyword evidence="1" id="KW-0812">Transmembrane</keyword>
<accession>A0A1I0DHC7</accession>
<dbReference type="AlphaFoldDB" id="A0A1I0DHC7"/>
<keyword evidence="1" id="KW-1133">Transmembrane helix</keyword>
<gene>
    <name evidence="2" type="ORF">SAMN04487998_1390</name>
</gene>
<proteinExistence type="predicted"/>
<evidence type="ECO:0000313" key="3">
    <source>
        <dbReference type="Proteomes" id="UP000198697"/>
    </source>
</evidence>